<feature type="compositionally biased region" description="Basic and acidic residues" evidence="9">
    <location>
        <begin position="846"/>
        <end position="864"/>
    </location>
</feature>
<dbReference type="PANTHER" id="PTHR35770:SF1">
    <property type="entry name" value="U2 SMALL NUCLEAR RIBONUCLEOPROTEIN AUXILIARY FACTOR-LIKE PROTEIN"/>
    <property type="match status" value="1"/>
</dbReference>
<evidence type="ECO:0000256" key="1">
    <source>
        <dbReference type="ARBA" id="ARBA00004123"/>
    </source>
</evidence>
<evidence type="ECO:0000256" key="8">
    <source>
        <dbReference type="ARBA" id="ARBA00023242"/>
    </source>
</evidence>
<evidence type="ECO:0008006" key="15">
    <source>
        <dbReference type="Google" id="ProtNLM"/>
    </source>
</evidence>
<evidence type="ECO:0000256" key="7">
    <source>
        <dbReference type="ARBA" id="ARBA00023136"/>
    </source>
</evidence>
<dbReference type="SUPFAM" id="SSF47762">
    <property type="entry name" value="PAH2 domain"/>
    <property type="match status" value="1"/>
</dbReference>
<evidence type="ECO:0000259" key="12">
    <source>
        <dbReference type="Pfam" id="PF14416"/>
    </source>
</evidence>
<feature type="region of interest" description="Disordered" evidence="9">
    <location>
        <begin position="1163"/>
        <end position="1212"/>
    </location>
</feature>
<name>A0ABQ8AJA4_BRANA</name>
<gene>
    <name evidence="13" type="ORF">HID58_054962</name>
</gene>
<evidence type="ECO:0000256" key="3">
    <source>
        <dbReference type="ARBA" id="ARBA00007727"/>
    </source>
</evidence>
<dbReference type="Pfam" id="PF13839">
    <property type="entry name" value="PC-Esterase"/>
    <property type="match status" value="1"/>
</dbReference>
<comment type="caution">
    <text evidence="13">The sequence shown here is derived from an EMBL/GenBank/DDBJ whole genome shotgun (WGS) entry which is preliminary data.</text>
</comment>
<evidence type="ECO:0000256" key="4">
    <source>
        <dbReference type="ARBA" id="ARBA00022692"/>
    </source>
</evidence>
<comment type="subcellular location">
    <subcellularLocation>
        <location evidence="2">Membrane</location>
        <topology evidence="2">Single-pass membrane protein</topology>
    </subcellularLocation>
    <subcellularLocation>
        <location evidence="1">Nucleus</location>
    </subcellularLocation>
</comment>
<protein>
    <recommendedName>
        <fullName evidence="15">Trichome birefringence-like N-terminal domain-containing protein</fullName>
    </recommendedName>
</protein>
<evidence type="ECO:0000256" key="2">
    <source>
        <dbReference type="ARBA" id="ARBA00004167"/>
    </source>
</evidence>
<evidence type="ECO:0000313" key="13">
    <source>
        <dbReference type="EMBL" id="KAH0892533.1"/>
    </source>
</evidence>
<dbReference type="EMBL" id="JAGKQM010000013">
    <property type="protein sequence ID" value="KAH0892533.1"/>
    <property type="molecule type" value="Genomic_DNA"/>
</dbReference>
<organism evidence="13 14">
    <name type="scientific">Brassica napus</name>
    <name type="common">Rape</name>
    <dbReference type="NCBI Taxonomy" id="3708"/>
    <lineage>
        <taxon>Eukaryota</taxon>
        <taxon>Viridiplantae</taxon>
        <taxon>Streptophyta</taxon>
        <taxon>Embryophyta</taxon>
        <taxon>Tracheophyta</taxon>
        <taxon>Spermatophyta</taxon>
        <taxon>Magnoliopsida</taxon>
        <taxon>eudicotyledons</taxon>
        <taxon>Gunneridae</taxon>
        <taxon>Pentapetalae</taxon>
        <taxon>rosids</taxon>
        <taxon>malvids</taxon>
        <taxon>Brassicales</taxon>
        <taxon>Brassicaceae</taxon>
        <taxon>Brassiceae</taxon>
        <taxon>Brassica</taxon>
    </lineage>
</organism>
<keyword evidence="8" id="KW-0539">Nucleus</keyword>
<feature type="domain" description="Trichome birefringence-like N-terminal" evidence="12">
    <location>
        <begin position="55"/>
        <end position="108"/>
    </location>
</feature>
<feature type="compositionally biased region" description="Polar residues" evidence="9">
    <location>
        <begin position="878"/>
        <end position="887"/>
    </location>
</feature>
<comment type="similarity">
    <text evidence="3">Belongs to the PC-esterase family. TBL subfamily.</text>
</comment>
<feature type="compositionally biased region" description="Low complexity" evidence="9">
    <location>
        <begin position="380"/>
        <end position="393"/>
    </location>
</feature>
<dbReference type="Proteomes" id="UP000824890">
    <property type="component" value="Unassembled WGS sequence"/>
</dbReference>
<evidence type="ECO:0000256" key="5">
    <source>
        <dbReference type="ARBA" id="ARBA00022968"/>
    </source>
</evidence>
<dbReference type="InterPro" id="IPR025846">
    <property type="entry name" value="TBL_N"/>
</dbReference>
<keyword evidence="14" id="KW-1185">Reference proteome</keyword>
<accession>A0ABQ8AJA4</accession>
<keyword evidence="7 10" id="KW-0472">Membrane</keyword>
<reference evidence="13 14" key="1">
    <citation type="submission" date="2021-05" db="EMBL/GenBank/DDBJ databases">
        <title>Genome Assembly of Synthetic Allotetraploid Brassica napus Reveals Homoeologous Exchanges between Subgenomes.</title>
        <authorList>
            <person name="Davis J.T."/>
        </authorList>
    </citation>
    <scope>NUCLEOTIDE SEQUENCE [LARGE SCALE GENOMIC DNA]</scope>
    <source>
        <strain evidence="14">cv. Da-Ae</strain>
        <tissue evidence="13">Seedling</tissue>
    </source>
</reference>
<proteinExistence type="inferred from homology"/>
<keyword evidence="6 10" id="KW-1133">Transmembrane helix</keyword>
<feature type="domain" description="Trichome birefringence-like C-terminal" evidence="11">
    <location>
        <begin position="110"/>
        <end position="372"/>
    </location>
</feature>
<evidence type="ECO:0000256" key="10">
    <source>
        <dbReference type="SAM" id="Phobius"/>
    </source>
</evidence>
<dbReference type="PANTHER" id="PTHR35770">
    <property type="entry name" value="U2 SMALL NUCLEAR RIBONUCLEOPROTEIN AUXILIARY FACTOR-LIKE PROTEIN"/>
    <property type="match status" value="1"/>
</dbReference>
<feature type="region of interest" description="Disordered" evidence="9">
    <location>
        <begin position="363"/>
        <end position="410"/>
    </location>
</feature>
<evidence type="ECO:0000256" key="6">
    <source>
        <dbReference type="ARBA" id="ARBA00022989"/>
    </source>
</evidence>
<dbReference type="InterPro" id="IPR026057">
    <property type="entry name" value="TBL_C"/>
</dbReference>
<dbReference type="Pfam" id="PF14416">
    <property type="entry name" value="PMR5N"/>
    <property type="match status" value="1"/>
</dbReference>
<evidence type="ECO:0000313" key="14">
    <source>
        <dbReference type="Proteomes" id="UP000824890"/>
    </source>
</evidence>
<evidence type="ECO:0000256" key="9">
    <source>
        <dbReference type="SAM" id="MobiDB-lite"/>
    </source>
</evidence>
<keyword evidence="4 10" id="KW-0812">Transmembrane</keyword>
<feature type="region of interest" description="Disordered" evidence="9">
    <location>
        <begin position="834"/>
        <end position="894"/>
    </location>
</feature>
<sequence>MLGGKSYILRGSVSLALVILILFMITLLVSEDNPLHTSLFDVKRQFTASSSSSSVCNFAKGRWVKDRNRPLYSGFECKQWLSTMWSCRVMGRPDFSFEGYRWQPQGCNTPNFDRFTFFNRMQNKTIAFIGDSLGRQQFQSLMCMATGGEESPEVQNVGWEYGLVKPKGAIRPDGWAYRFPTTNTTILYYWSASLSDLVPMNNTDPPHLTAMHLDRPPAFMRNYLHRFDVLVLNTGHHWNRGKIEGNHWVMHVNGTQVEGEFLKDIKDAKDFTIRSVAKWLDAQLPLHPRLKAFFRTISPRHFRNGDWNTGGNCNNTVPLSRGSEITGDDYGSVDTAVESSVNGTRIKILDVTALSELRDEAHISGSKLKPRKPKKVSNVTSTTPIRPRPSTRSQGRPSRDLFYQSPTDYSDEETQGILEFMKKLKQADDETCMFNRFCCAIECYRSGGGTYISLKNRLLSILRDHKGLLDEFHQLKSSFDSPVIRNKGNVQSDVGRTIMVEQLDEILRDHTSLKEEFETFLVDSRLLKRKREESVEITPSYQIRPEAEEGSSSSGGVLNEKYYLVSPYDPEVAWQKKHQRCLNKKRNYLEDKYMKEDMLMGDIAAVIRFGKDALKLFEKPPLGFNRVLDWFCGGKDVPQEYKTHPKRAAICMLPMLQSTHEEMTRAKTSRVISVYNRASQKDMASFERFEPVFGEVVPERSDPGSGLLRRCLFHVYASDSFHLTVHVTDFITGAWETILSVSQLDDMRDTVGIGGTWSEFLDYTVASLKSENVKLLLGDHSISKGVESARLVSQKAKGMPRIVVTLTKMAESSASEAMATLSLELFRSFKRKQHLQGETSTSAAATDEKDKRDASHNQPERYSGKLDVMAPSIDNRQDSPAKQSTREANIIKPSKRVPAHRRYFPFEKSRDFPAASQTTPPASAQVPVVMMKPGAWSHIVSRCPQRVKRKYISASPLDTAAYFAWLSILTGNAVIPSFCSNRNHTGLLKKNPTWLCLHEGNTVTQESKTLPRQWNYGWELAPKPAVAKKRQPTFSLEDMSVSPTAEAKGRFGQAMTPSTTLPSTSNANPTAYCSPLTNLNKQRILLLGKYLTGKEAFFKEAAFSSSSSSSLSDSLTAFKSLGNSFCVVTTIPLLRKQSQTQTETQEDIYMECVRKDVYRSNGVMDRDRTDPLVPPIGSKTQWRPLGPPSDLPESMAVRTSSEDKGEEAYDSSDARVSLTSSVIRAKTVSAATFLSSAESYTQINLGTSSATKETGSFLSSLSRTMLTTA</sequence>
<dbReference type="InterPro" id="IPR036600">
    <property type="entry name" value="PAH_sf"/>
</dbReference>
<feature type="transmembrane region" description="Helical" evidence="10">
    <location>
        <begin position="7"/>
        <end position="29"/>
    </location>
</feature>
<keyword evidence="5" id="KW-0735">Signal-anchor</keyword>
<evidence type="ECO:0000259" key="11">
    <source>
        <dbReference type="Pfam" id="PF13839"/>
    </source>
</evidence>